<dbReference type="PIRSF" id="PIRSF021362">
    <property type="entry name" value="UCP021362_HAD"/>
    <property type="match status" value="1"/>
</dbReference>
<dbReference type="InterPro" id="IPR023214">
    <property type="entry name" value="HAD_sf"/>
</dbReference>
<organism evidence="4 5">
    <name type="scientific">Clostridium scatologenes</name>
    <dbReference type="NCBI Taxonomy" id="1548"/>
    <lineage>
        <taxon>Bacteria</taxon>
        <taxon>Bacillati</taxon>
        <taxon>Bacillota</taxon>
        <taxon>Clostridia</taxon>
        <taxon>Eubacteriales</taxon>
        <taxon>Clostridiaceae</taxon>
        <taxon>Clostridium</taxon>
    </lineage>
</organism>
<comment type="similarity">
    <text evidence="1 3">Belongs to the 5'(3')-deoxyribonucleotidase family.</text>
</comment>
<dbReference type="AlphaFoldDB" id="A0A0E3GS59"/>
<dbReference type="STRING" id="1548.CSCA_4376"/>
<dbReference type="InterPro" id="IPR036412">
    <property type="entry name" value="HAD-like_sf"/>
</dbReference>
<dbReference type="GO" id="GO:0016787">
    <property type="term" value="F:hydrolase activity"/>
    <property type="evidence" value="ECO:0007669"/>
    <property type="project" value="UniProtKB-KW"/>
</dbReference>
<protein>
    <recommendedName>
        <fullName evidence="3">Nucleotidase</fullName>
        <ecNumber evidence="3">3.1.3.-</ecNumber>
    </recommendedName>
</protein>
<gene>
    <name evidence="4" type="ORF">CSCA_4376</name>
</gene>
<reference evidence="4 5" key="1">
    <citation type="journal article" date="2015" name="J. Biotechnol.">
        <title>Complete genome sequence of a malodorant-producing acetogen, Clostridium scatologenes ATCC 25775(T).</title>
        <authorList>
            <person name="Zhu Z."/>
            <person name="Guo T."/>
            <person name="Zheng H."/>
            <person name="Song T."/>
            <person name="Ouyang P."/>
            <person name="Xie J."/>
        </authorList>
    </citation>
    <scope>NUCLEOTIDE SEQUENCE [LARGE SCALE GENOMIC DNA]</scope>
    <source>
        <strain evidence="4 5">ATCC 25775</strain>
    </source>
</reference>
<dbReference type="InterPro" id="IPR052419">
    <property type="entry name" value="5_3-deoxyribonucleotidase-like"/>
</dbReference>
<evidence type="ECO:0000313" key="4">
    <source>
        <dbReference type="EMBL" id="AKA71501.1"/>
    </source>
</evidence>
<dbReference type="Proteomes" id="UP000033115">
    <property type="component" value="Chromosome"/>
</dbReference>
<dbReference type="InterPro" id="IPR009206">
    <property type="entry name" value="Nucleotidase_putative"/>
</dbReference>
<dbReference type="HOGENOM" id="CLU_118515_0_0_9"/>
<sequence length="193" mass="22781">MKNLNICIDIDGTITDPYFWLDIANKYFNKNITIDKVTEYKVDIVMGVTGDEYYDFYKKNKFKMHNDNVSLRAYAKEVIEELIKLNNIYFVTARDKDLKLLTYSYLNNNGIPYDDIFVLGTHYKVDMARKLKCDIFIEDCYENALQLSENGFKVLLIDTNYNRKPLNKNIVRVLNWNEIHELVKEMPLCSKAI</sequence>
<evidence type="ECO:0000313" key="5">
    <source>
        <dbReference type="Proteomes" id="UP000033115"/>
    </source>
</evidence>
<name>A0A0E3GS59_CLOSL</name>
<evidence type="ECO:0000256" key="1">
    <source>
        <dbReference type="ARBA" id="ARBA00009589"/>
    </source>
</evidence>
<dbReference type="RefSeq" id="WP_029159362.1">
    <property type="nucleotide sequence ID" value="NZ_CP009933.1"/>
</dbReference>
<dbReference type="EC" id="3.1.3.-" evidence="3"/>
<accession>A0A0E3GS59</accession>
<dbReference type="EMBL" id="CP009933">
    <property type="protein sequence ID" value="AKA71501.1"/>
    <property type="molecule type" value="Genomic_DNA"/>
</dbReference>
<dbReference type="Gene3D" id="3.40.50.1000">
    <property type="entry name" value="HAD superfamily/HAD-like"/>
    <property type="match status" value="1"/>
</dbReference>
<evidence type="ECO:0000256" key="3">
    <source>
        <dbReference type="PIRNR" id="PIRNR021362"/>
    </source>
</evidence>
<dbReference type="KEGG" id="csq:CSCA_4376"/>
<dbReference type="PANTHER" id="PTHR35134">
    <property type="entry name" value="NUCLEOTIDASE YQFW-RELATED"/>
    <property type="match status" value="1"/>
</dbReference>
<evidence type="ECO:0000256" key="2">
    <source>
        <dbReference type="ARBA" id="ARBA00022801"/>
    </source>
</evidence>
<keyword evidence="2 3" id="KW-0378">Hydrolase</keyword>
<dbReference type="SUPFAM" id="SSF56784">
    <property type="entry name" value="HAD-like"/>
    <property type="match status" value="1"/>
</dbReference>
<keyword evidence="5" id="KW-1185">Reference proteome</keyword>
<proteinExistence type="inferred from homology"/>
<dbReference type="PANTHER" id="PTHR35134:SF2">
    <property type="entry name" value="NUCLEOTIDASE YQFW-RELATED"/>
    <property type="match status" value="1"/>
</dbReference>